<comment type="similarity">
    <text evidence="1">Belongs to the dynein light chain family.</text>
</comment>
<evidence type="ECO:0000313" key="2">
    <source>
        <dbReference type="EMBL" id="KAI5078717.1"/>
    </source>
</evidence>
<dbReference type="Proteomes" id="UP000886520">
    <property type="component" value="Chromosome 6"/>
</dbReference>
<reference evidence="2" key="1">
    <citation type="submission" date="2021-01" db="EMBL/GenBank/DDBJ databases">
        <title>Adiantum capillus-veneris genome.</title>
        <authorList>
            <person name="Fang Y."/>
            <person name="Liao Q."/>
        </authorList>
    </citation>
    <scope>NUCLEOTIDE SEQUENCE</scope>
    <source>
        <strain evidence="2">H3</strain>
        <tissue evidence="2">Leaf</tissue>
    </source>
</reference>
<evidence type="ECO:0000313" key="3">
    <source>
        <dbReference type="Proteomes" id="UP000886520"/>
    </source>
</evidence>
<dbReference type="GO" id="GO:0007017">
    <property type="term" value="P:microtubule-based process"/>
    <property type="evidence" value="ECO:0007669"/>
    <property type="project" value="InterPro"/>
</dbReference>
<comment type="subcellular location">
    <subcellularLocation>
        <location evidence="1">Cytoplasm</location>
        <location evidence="1">Cytoskeleton</location>
    </subcellularLocation>
</comment>
<evidence type="ECO:0000256" key="1">
    <source>
        <dbReference type="RuleBase" id="RU365010"/>
    </source>
</evidence>
<sequence>MLEGKAIIGETDMPMRMQQHAMRCAAQALDAHEVADCQQIARSLKQEFDKCYGGGWQCIVGTNFGSFVTHSHGNFIYFCIEKLAFLLFKGIPVCAYS</sequence>
<keyword evidence="1" id="KW-0493">Microtubule</keyword>
<protein>
    <recommendedName>
        <fullName evidence="1">Dynein light chain</fullName>
    </recommendedName>
</protein>
<dbReference type="CDD" id="cd21452">
    <property type="entry name" value="DLC-like_DYNLL1_DYNLL2"/>
    <property type="match status" value="1"/>
</dbReference>
<dbReference type="SMART" id="SM01375">
    <property type="entry name" value="Dynein_light"/>
    <property type="match status" value="1"/>
</dbReference>
<dbReference type="InterPro" id="IPR001372">
    <property type="entry name" value="Dynein_light_chain_typ-1/2"/>
</dbReference>
<proteinExistence type="inferred from homology"/>
<keyword evidence="1" id="KW-0206">Cytoskeleton</keyword>
<keyword evidence="1" id="KW-0243">Dynein</keyword>
<name>A0A9D4V4A8_ADICA</name>
<comment type="caution">
    <text evidence="2">The sequence shown here is derived from an EMBL/GenBank/DDBJ whole genome shotgun (WGS) entry which is preliminary data.</text>
</comment>
<dbReference type="PANTHER" id="PTHR11886">
    <property type="entry name" value="DYNEIN LIGHT CHAIN"/>
    <property type="match status" value="1"/>
</dbReference>
<keyword evidence="1" id="KW-0505">Motor protein</keyword>
<dbReference type="FunFam" id="3.30.740.10:FF:000004">
    <property type="entry name" value="Dynein light chain"/>
    <property type="match status" value="1"/>
</dbReference>
<dbReference type="GO" id="GO:0045505">
    <property type="term" value="F:dynein intermediate chain binding"/>
    <property type="evidence" value="ECO:0007669"/>
    <property type="project" value="TreeGrafter"/>
</dbReference>
<dbReference type="GO" id="GO:0005868">
    <property type="term" value="C:cytoplasmic dynein complex"/>
    <property type="evidence" value="ECO:0007669"/>
    <property type="project" value="TreeGrafter"/>
</dbReference>
<dbReference type="GO" id="GO:0005874">
    <property type="term" value="C:microtubule"/>
    <property type="evidence" value="ECO:0007669"/>
    <property type="project" value="UniProtKB-KW"/>
</dbReference>
<organism evidence="2 3">
    <name type="scientific">Adiantum capillus-veneris</name>
    <name type="common">Maidenhair fern</name>
    <dbReference type="NCBI Taxonomy" id="13818"/>
    <lineage>
        <taxon>Eukaryota</taxon>
        <taxon>Viridiplantae</taxon>
        <taxon>Streptophyta</taxon>
        <taxon>Embryophyta</taxon>
        <taxon>Tracheophyta</taxon>
        <taxon>Polypodiopsida</taxon>
        <taxon>Polypodiidae</taxon>
        <taxon>Polypodiales</taxon>
        <taxon>Pteridineae</taxon>
        <taxon>Pteridaceae</taxon>
        <taxon>Vittarioideae</taxon>
        <taxon>Adiantum</taxon>
    </lineage>
</organism>
<dbReference type="PANTHER" id="PTHR11886:SF78">
    <property type="entry name" value="DYNEIN LIGHT CHAIN"/>
    <property type="match status" value="1"/>
</dbReference>
<dbReference type="Gene3D" id="3.30.740.10">
    <property type="entry name" value="Protein Inhibitor Of Neuronal Nitric Oxide Synthase"/>
    <property type="match status" value="1"/>
</dbReference>
<dbReference type="EMBL" id="JABFUD020000006">
    <property type="protein sequence ID" value="KAI5078717.1"/>
    <property type="molecule type" value="Genomic_DNA"/>
</dbReference>
<accession>A0A9D4V4A8</accession>
<keyword evidence="1" id="KW-0963">Cytoplasm</keyword>
<gene>
    <name evidence="2" type="ORF">GOP47_0006388</name>
</gene>
<dbReference type="OrthoDB" id="10033309at2759"/>
<dbReference type="SUPFAM" id="SSF54648">
    <property type="entry name" value="DLC"/>
    <property type="match status" value="1"/>
</dbReference>
<dbReference type="InterPro" id="IPR037177">
    <property type="entry name" value="DLC_sf"/>
</dbReference>
<dbReference type="AlphaFoldDB" id="A0A9D4V4A8"/>
<keyword evidence="3" id="KW-1185">Reference proteome</keyword>
<dbReference type="Pfam" id="PF01221">
    <property type="entry name" value="Dynein_light"/>
    <property type="match status" value="1"/>
</dbReference>